<name>A0A401TFE8_CHIPU</name>
<proteinExistence type="predicted"/>
<evidence type="ECO:0000313" key="1">
    <source>
        <dbReference type="EMBL" id="GCC41380.1"/>
    </source>
</evidence>
<reference evidence="1 2" key="1">
    <citation type="journal article" date="2018" name="Nat. Ecol. Evol.">
        <title>Shark genomes provide insights into elasmobranch evolution and the origin of vertebrates.</title>
        <authorList>
            <person name="Hara Y"/>
            <person name="Yamaguchi K"/>
            <person name="Onimaru K"/>
            <person name="Kadota M"/>
            <person name="Koyanagi M"/>
            <person name="Keeley SD"/>
            <person name="Tatsumi K"/>
            <person name="Tanaka K"/>
            <person name="Motone F"/>
            <person name="Kageyama Y"/>
            <person name="Nozu R"/>
            <person name="Adachi N"/>
            <person name="Nishimura O"/>
            <person name="Nakagawa R"/>
            <person name="Tanegashima C"/>
            <person name="Kiyatake I"/>
            <person name="Matsumoto R"/>
            <person name="Murakumo K"/>
            <person name="Nishida K"/>
            <person name="Terakita A"/>
            <person name="Kuratani S"/>
            <person name="Sato K"/>
            <person name="Hyodo S Kuraku.S."/>
        </authorList>
    </citation>
    <scope>NUCLEOTIDE SEQUENCE [LARGE SCALE GENOMIC DNA]</scope>
</reference>
<sequence>MESLKVGVDVSGLGGGSRARVRSWMVGVGS</sequence>
<feature type="non-terminal residue" evidence="1">
    <location>
        <position position="30"/>
    </location>
</feature>
<evidence type="ECO:0000313" key="2">
    <source>
        <dbReference type="Proteomes" id="UP000287033"/>
    </source>
</evidence>
<gene>
    <name evidence="1" type="ORF">chiPu_0025162</name>
</gene>
<dbReference type="EMBL" id="BEZZ01053281">
    <property type="protein sequence ID" value="GCC41380.1"/>
    <property type="molecule type" value="Genomic_DNA"/>
</dbReference>
<dbReference type="Proteomes" id="UP000287033">
    <property type="component" value="Unassembled WGS sequence"/>
</dbReference>
<protein>
    <submittedName>
        <fullName evidence="1">Uncharacterized protein</fullName>
    </submittedName>
</protein>
<accession>A0A401TFE8</accession>
<comment type="caution">
    <text evidence="1">The sequence shown here is derived from an EMBL/GenBank/DDBJ whole genome shotgun (WGS) entry which is preliminary data.</text>
</comment>
<organism evidence="1 2">
    <name type="scientific">Chiloscyllium punctatum</name>
    <name type="common">Brownbanded bambooshark</name>
    <name type="synonym">Hemiscyllium punctatum</name>
    <dbReference type="NCBI Taxonomy" id="137246"/>
    <lineage>
        <taxon>Eukaryota</taxon>
        <taxon>Metazoa</taxon>
        <taxon>Chordata</taxon>
        <taxon>Craniata</taxon>
        <taxon>Vertebrata</taxon>
        <taxon>Chondrichthyes</taxon>
        <taxon>Elasmobranchii</taxon>
        <taxon>Galeomorphii</taxon>
        <taxon>Galeoidea</taxon>
        <taxon>Orectolobiformes</taxon>
        <taxon>Hemiscylliidae</taxon>
        <taxon>Chiloscyllium</taxon>
    </lineage>
</organism>
<keyword evidence="2" id="KW-1185">Reference proteome</keyword>
<dbReference type="AlphaFoldDB" id="A0A401TFE8"/>